<feature type="coiled-coil region" evidence="10">
    <location>
        <begin position="101"/>
        <end position="128"/>
    </location>
</feature>
<comment type="similarity">
    <text evidence="1">Belongs to the protein kinase superfamily. STE Ser/Thr protein kinase family. MAP kinase kinase kinase subfamily.</text>
</comment>
<evidence type="ECO:0000256" key="8">
    <source>
        <dbReference type="ARBA" id="ARBA00048329"/>
    </source>
</evidence>
<keyword evidence="4 9" id="KW-0547">Nucleotide-binding</keyword>
<dbReference type="InterPro" id="IPR011009">
    <property type="entry name" value="Kinase-like_dom_sf"/>
</dbReference>
<evidence type="ECO:0000256" key="1">
    <source>
        <dbReference type="ARBA" id="ARBA00006529"/>
    </source>
</evidence>
<evidence type="ECO:0000256" key="2">
    <source>
        <dbReference type="ARBA" id="ARBA00012406"/>
    </source>
</evidence>
<dbReference type="EMBL" id="JAVYJV010000001">
    <property type="protein sequence ID" value="KAK4378970.1"/>
    <property type="molecule type" value="Genomic_DNA"/>
</dbReference>
<gene>
    <name evidence="13" type="ORF">RND71_000832</name>
</gene>
<feature type="region of interest" description="Disordered" evidence="11">
    <location>
        <begin position="353"/>
        <end position="479"/>
    </location>
</feature>
<feature type="binding site" evidence="9">
    <location>
        <position position="97"/>
    </location>
    <ligand>
        <name>ATP</name>
        <dbReference type="ChEBI" id="CHEBI:30616"/>
    </ligand>
</feature>
<keyword evidence="3" id="KW-0808">Transferase</keyword>
<feature type="compositionally biased region" description="Polar residues" evidence="11">
    <location>
        <begin position="419"/>
        <end position="428"/>
    </location>
</feature>
<dbReference type="InterPro" id="IPR050538">
    <property type="entry name" value="MAP_kinase_kinase_kinase"/>
</dbReference>
<comment type="catalytic activity">
    <reaction evidence="7">
        <text>L-threonyl-[protein] + ATP = O-phospho-L-threonyl-[protein] + ADP + H(+)</text>
        <dbReference type="Rhea" id="RHEA:46608"/>
        <dbReference type="Rhea" id="RHEA-COMP:11060"/>
        <dbReference type="Rhea" id="RHEA-COMP:11605"/>
        <dbReference type="ChEBI" id="CHEBI:15378"/>
        <dbReference type="ChEBI" id="CHEBI:30013"/>
        <dbReference type="ChEBI" id="CHEBI:30616"/>
        <dbReference type="ChEBI" id="CHEBI:61977"/>
        <dbReference type="ChEBI" id="CHEBI:456216"/>
        <dbReference type="EC" id="2.7.11.25"/>
    </reaction>
</comment>
<name>A0AAE1VY41_9SOLA</name>
<dbReference type="GO" id="GO:0004709">
    <property type="term" value="F:MAP kinase kinase kinase activity"/>
    <property type="evidence" value="ECO:0007669"/>
    <property type="project" value="UniProtKB-EC"/>
</dbReference>
<dbReference type="GO" id="GO:0005524">
    <property type="term" value="F:ATP binding"/>
    <property type="evidence" value="ECO:0007669"/>
    <property type="project" value="UniProtKB-UniRule"/>
</dbReference>
<protein>
    <recommendedName>
        <fullName evidence="2">mitogen-activated protein kinase kinase kinase</fullName>
        <ecNumber evidence="2">2.7.11.25</ecNumber>
    </recommendedName>
</protein>
<dbReference type="PROSITE" id="PS00107">
    <property type="entry name" value="PROTEIN_KINASE_ATP"/>
    <property type="match status" value="1"/>
</dbReference>
<comment type="caution">
    <text evidence="13">The sequence shown here is derived from an EMBL/GenBank/DDBJ whole genome shotgun (WGS) entry which is preliminary data.</text>
</comment>
<keyword evidence="5" id="KW-0418">Kinase</keyword>
<feature type="compositionally biased region" description="Polar residues" evidence="11">
    <location>
        <begin position="366"/>
        <end position="404"/>
    </location>
</feature>
<organism evidence="13 14">
    <name type="scientific">Anisodus tanguticus</name>
    <dbReference type="NCBI Taxonomy" id="243964"/>
    <lineage>
        <taxon>Eukaryota</taxon>
        <taxon>Viridiplantae</taxon>
        <taxon>Streptophyta</taxon>
        <taxon>Embryophyta</taxon>
        <taxon>Tracheophyta</taxon>
        <taxon>Spermatophyta</taxon>
        <taxon>Magnoliopsida</taxon>
        <taxon>eudicotyledons</taxon>
        <taxon>Gunneridae</taxon>
        <taxon>Pentapetalae</taxon>
        <taxon>asterids</taxon>
        <taxon>lamiids</taxon>
        <taxon>Solanales</taxon>
        <taxon>Solanaceae</taxon>
        <taxon>Solanoideae</taxon>
        <taxon>Hyoscyameae</taxon>
        <taxon>Anisodus</taxon>
    </lineage>
</organism>
<dbReference type="AlphaFoldDB" id="A0AAE1VY41"/>
<dbReference type="PROSITE" id="PS50011">
    <property type="entry name" value="PROTEIN_KINASE_DOM"/>
    <property type="match status" value="1"/>
</dbReference>
<dbReference type="Gene3D" id="1.10.510.10">
    <property type="entry name" value="Transferase(Phosphotransferase) domain 1"/>
    <property type="match status" value="1"/>
</dbReference>
<evidence type="ECO:0000259" key="12">
    <source>
        <dbReference type="PROSITE" id="PS50011"/>
    </source>
</evidence>
<dbReference type="SUPFAM" id="SSF56112">
    <property type="entry name" value="Protein kinase-like (PK-like)"/>
    <property type="match status" value="1"/>
</dbReference>
<keyword evidence="10" id="KW-0175">Coiled coil</keyword>
<keyword evidence="14" id="KW-1185">Reference proteome</keyword>
<comment type="catalytic activity">
    <reaction evidence="8">
        <text>L-seryl-[protein] + ATP = O-phospho-L-seryl-[protein] + ADP + H(+)</text>
        <dbReference type="Rhea" id="RHEA:17989"/>
        <dbReference type="Rhea" id="RHEA-COMP:9863"/>
        <dbReference type="Rhea" id="RHEA-COMP:11604"/>
        <dbReference type="ChEBI" id="CHEBI:15378"/>
        <dbReference type="ChEBI" id="CHEBI:29999"/>
        <dbReference type="ChEBI" id="CHEBI:30616"/>
        <dbReference type="ChEBI" id="CHEBI:83421"/>
        <dbReference type="ChEBI" id="CHEBI:456216"/>
        <dbReference type="EC" id="2.7.11.25"/>
    </reaction>
</comment>
<feature type="region of interest" description="Disordered" evidence="11">
    <location>
        <begin position="303"/>
        <end position="333"/>
    </location>
</feature>
<dbReference type="Proteomes" id="UP001291623">
    <property type="component" value="Unassembled WGS sequence"/>
</dbReference>
<evidence type="ECO:0000256" key="7">
    <source>
        <dbReference type="ARBA" id="ARBA00047559"/>
    </source>
</evidence>
<evidence type="ECO:0000256" key="3">
    <source>
        <dbReference type="ARBA" id="ARBA00022679"/>
    </source>
</evidence>
<feature type="compositionally biased region" description="Basic and acidic residues" evidence="11">
    <location>
        <begin position="429"/>
        <end position="448"/>
    </location>
</feature>
<dbReference type="InterPro" id="IPR017441">
    <property type="entry name" value="Protein_kinase_ATP_BS"/>
</dbReference>
<feature type="domain" description="Protein kinase" evidence="12">
    <location>
        <begin position="68"/>
        <end position="358"/>
    </location>
</feature>
<dbReference type="EC" id="2.7.11.25" evidence="2"/>
<keyword evidence="6 9" id="KW-0067">ATP-binding</keyword>
<dbReference type="Pfam" id="PF00069">
    <property type="entry name" value="Pkinase"/>
    <property type="match status" value="1"/>
</dbReference>
<feature type="compositionally biased region" description="Polar residues" evidence="11">
    <location>
        <begin position="310"/>
        <end position="319"/>
    </location>
</feature>
<dbReference type="PANTHER" id="PTHR48016">
    <property type="entry name" value="MAP KINASE KINASE KINASE SSK2-RELATED-RELATED"/>
    <property type="match status" value="1"/>
</dbReference>
<proteinExistence type="inferred from homology"/>
<evidence type="ECO:0000256" key="5">
    <source>
        <dbReference type="ARBA" id="ARBA00022777"/>
    </source>
</evidence>
<reference evidence="13" key="1">
    <citation type="submission" date="2023-12" db="EMBL/GenBank/DDBJ databases">
        <title>Genome assembly of Anisodus tanguticus.</title>
        <authorList>
            <person name="Wang Y.-J."/>
        </authorList>
    </citation>
    <scope>NUCLEOTIDE SEQUENCE</scope>
    <source>
        <strain evidence="13">KB-2021</strain>
        <tissue evidence="13">Leaf</tissue>
    </source>
</reference>
<evidence type="ECO:0000313" key="14">
    <source>
        <dbReference type="Proteomes" id="UP001291623"/>
    </source>
</evidence>
<dbReference type="GO" id="GO:0005737">
    <property type="term" value="C:cytoplasm"/>
    <property type="evidence" value="ECO:0007669"/>
    <property type="project" value="TreeGrafter"/>
</dbReference>
<dbReference type="InterPro" id="IPR000719">
    <property type="entry name" value="Prot_kinase_dom"/>
</dbReference>
<dbReference type="PANTHER" id="PTHR48016:SF51">
    <property type="entry name" value="PROTEIN KINASE DOMAIN-CONTAINING PROTEIN"/>
    <property type="match status" value="1"/>
</dbReference>
<sequence length="479" mass="52028">MQDIFGSVRRSLVFRTPTADGADEGNLVEKINSCIRNSRVFSKLSPPPRSPITAVKDDGGAAVLPIRWRKGEMIGCGAFGQVYMGMNLDSGELLAVKQVMIAANSASKEKAQSHVKELEKEVKLLKNLSHPHIVVSKSLISCPGNCLSMKYSIAILCCQRYLGIVREEDTLNILLEFVPGGSISSLLGKFGSFPEPGANVLVDNKGCIKLADFGASKKVVELRRMYCNRDDYWQASLEPTVSRGIHFMQHPFVTGEAQLSLPDGSSSMMCFNPIAKPSDDWNGDYGLTPPLRQGNTDLVNNQEGGLGAGISTSPNNNSAGFCGPSISEDEDELTESKIRAFLDEKLAEATVDETTPNFLKLPPKSRSPSQGPIGSLSTGIDLITSPSPGSSNRGTSCIGSGSNQDYDDSSPESNERRQSNSPIASFSEIQRKWKEELDQELERKREMMRQAGVGGKTSSPKDQALNRQRERSRFASPGK</sequence>
<evidence type="ECO:0000256" key="9">
    <source>
        <dbReference type="PROSITE-ProRule" id="PRU10141"/>
    </source>
</evidence>
<evidence type="ECO:0000313" key="13">
    <source>
        <dbReference type="EMBL" id="KAK4378970.1"/>
    </source>
</evidence>
<accession>A0AAE1VY41</accession>
<evidence type="ECO:0000256" key="6">
    <source>
        <dbReference type="ARBA" id="ARBA00022840"/>
    </source>
</evidence>
<evidence type="ECO:0000256" key="4">
    <source>
        <dbReference type="ARBA" id="ARBA00022741"/>
    </source>
</evidence>
<evidence type="ECO:0000256" key="10">
    <source>
        <dbReference type="SAM" id="Coils"/>
    </source>
</evidence>
<evidence type="ECO:0000256" key="11">
    <source>
        <dbReference type="SAM" id="MobiDB-lite"/>
    </source>
</evidence>